<sequence>MNSRVVRAKLFITCDVIIDDTLIKNIEEQYVGISSDEEAGAQVLFAFLNPKLPTVDQLRKDLGTWDGVCDFKDRFKELQLSLDIE</sequence>
<evidence type="ECO:0000313" key="1">
    <source>
        <dbReference type="EMBL" id="ARF69199.1"/>
    </source>
</evidence>
<name>A0A1V0UVF3_9BACL</name>
<organism evidence="1 2">
    <name type="scientific">Paenibacillus larvae subsp. pulvifaciens</name>
    <dbReference type="NCBI Taxonomy" id="1477"/>
    <lineage>
        <taxon>Bacteria</taxon>
        <taxon>Bacillati</taxon>
        <taxon>Bacillota</taxon>
        <taxon>Bacilli</taxon>
        <taxon>Bacillales</taxon>
        <taxon>Paenibacillaceae</taxon>
        <taxon>Paenibacillus</taxon>
    </lineage>
</organism>
<gene>
    <name evidence="1" type="ORF">B7C51_17335</name>
</gene>
<dbReference type="RefSeq" id="WP_024095079.1">
    <property type="nucleotide sequence ID" value="NZ_CP019794.1"/>
</dbReference>
<dbReference type="EMBL" id="CP020557">
    <property type="protein sequence ID" value="ARF69199.1"/>
    <property type="molecule type" value="Genomic_DNA"/>
</dbReference>
<protein>
    <submittedName>
        <fullName evidence="1">Uncharacterized protein</fullName>
    </submittedName>
</protein>
<proteinExistence type="predicted"/>
<evidence type="ECO:0000313" key="2">
    <source>
        <dbReference type="Proteomes" id="UP000192727"/>
    </source>
</evidence>
<dbReference type="Proteomes" id="UP000192727">
    <property type="component" value="Chromosome"/>
</dbReference>
<dbReference type="AlphaFoldDB" id="A0A1V0UVF3"/>
<dbReference type="GeneID" id="64217912"/>
<accession>A0A1V0UVF3</accession>
<reference evidence="1 2" key="1">
    <citation type="submission" date="2017-03" db="EMBL/GenBank/DDBJ databases">
        <title>Paenibacillus larvae genome sequencing.</title>
        <authorList>
            <person name="Dingman D.W."/>
        </authorList>
    </citation>
    <scope>NUCLEOTIDE SEQUENCE [LARGE SCALE GENOMIC DNA]</scope>
    <source>
        <strain evidence="1 2">SAG 10367</strain>
    </source>
</reference>